<evidence type="ECO:0000313" key="4">
    <source>
        <dbReference type="EnsemblMetazoa" id="XP_037875900.1"/>
    </source>
</evidence>
<dbReference type="Pfam" id="PF17921">
    <property type="entry name" value="Integrase_H2C2"/>
    <property type="match status" value="1"/>
</dbReference>
<dbReference type="Gene3D" id="1.10.340.70">
    <property type="match status" value="1"/>
</dbReference>
<dbReference type="PANTHER" id="PTHR47331">
    <property type="entry name" value="PHD-TYPE DOMAIN-CONTAINING PROTEIN"/>
    <property type="match status" value="1"/>
</dbReference>
<dbReference type="Pfam" id="PF18701">
    <property type="entry name" value="DUF5641"/>
    <property type="match status" value="1"/>
</dbReference>
<dbReference type="RefSeq" id="XP_037875900.1">
    <property type="nucleotide sequence ID" value="XM_038019972.1"/>
</dbReference>
<keyword evidence="5" id="KW-1185">Reference proteome</keyword>
<reference evidence="5" key="1">
    <citation type="journal article" date="2008" name="Insect Biochem. Mol. Biol.">
        <title>The genome of a lepidopteran model insect, the silkworm Bombyx mori.</title>
        <authorList>
            <consortium name="International Silkworm Genome Consortium"/>
        </authorList>
    </citation>
    <scope>NUCLEOTIDE SEQUENCE [LARGE SCALE GENOMIC DNA]</scope>
    <source>
        <strain evidence="5">p50T</strain>
    </source>
</reference>
<feature type="region of interest" description="Disordered" evidence="1">
    <location>
        <begin position="1053"/>
        <end position="1135"/>
    </location>
</feature>
<dbReference type="PANTHER" id="PTHR47331:SF1">
    <property type="entry name" value="GAG-LIKE PROTEIN"/>
    <property type="match status" value="1"/>
</dbReference>
<organism evidence="4 5">
    <name type="scientific">Bombyx mori</name>
    <name type="common">Silk moth</name>
    <dbReference type="NCBI Taxonomy" id="7091"/>
    <lineage>
        <taxon>Eukaryota</taxon>
        <taxon>Metazoa</taxon>
        <taxon>Ecdysozoa</taxon>
        <taxon>Arthropoda</taxon>
        <taxon>Hexapoda</taxon>
        <taxon>Insecta</taxon>
        <taxon>Pterygota</taxon>
        <taxon>Neoptera</taxon>
        <taxon>Endopterygota</taxon>
        <taxon>Lepidoptera</taxon>
        <taxon>Glossata</taxon>
        <taxon>Ditrysia</taxon>
        <taxon>Bombycoidea</taxon>
        <taxon>Bombycidae</taxon>
        <taxon>Bombycinae</taxon>
        <taxon>Bombyx</taxon>
    </lineage>
</organism>
<feature type="compositionally biased region" description="Polar residues" evidence="1">
    <location>
        <begin position="1056"/>
        <end position="1070"/>
    </location>
</feature>
<dbReference type="InterPro" id="IPR008042">
    <property type="entry name" value="Retrotrans_Pao"/>
</dbReference>
<evidence type="ECO:0000259" key="3">
    <source>
        <dbReference type="Pfam" id="PF18701"/>
    </source>
</evidence>
<evidence type="ECO:0000313" key="5">
    <source>
        <dbReference type="Proteomes" id="UP000005204"/>
    </source>
</evidence>
<evidence type="ECO:0000259" key="2">
    <source>
        <dbReference type="Pfam" id="PF17921"/>
    </source>
</evidence>
<dbReference type="EnsemblMetazoa" id="XM_038019972.1">
    <property type="protein sequence ID" value="XP_037875900.1"/>
    <property type="gene ID" value="LOC119630462"/>
</dbReference>
<dbReference type="InterPro" id="IPR041588">
    <property type="entry name" value="Integrase_H2C2"/>
</dbReference>
<dbReference type="InterPro" id="IPR040676">
    <property type="entry name" value="DUF5641"/>
</dbReference>
<dbReference type="GO" id="GO:0071897">
    <property type="term" value="P:DNA biosynthetic process"/>
    <property type="evidence" value="ECO:0007669"/>
    <property type="project" value="UniProtKB-ARBA"/>
</dbReference>
<dbReference type="KEGG" id="bmor:119630462"/>
<dbReference type="SUPFAM" id="SSF56672">
    <property type="entry name" value="DNA/RNA polymerases"/>
    <property type="match status" value="1"/>
</dbReference>
<dbReference type="AlphaFoldDB" id="A0A8R2R3S3"/>
<feature type="domain" description="Integrase zinc-binding" evidence="2">
    <location>
        <begin position="776"/>
        <end position="828"/>
    </location>
</feature>
<name>A0A8R2R3S3_BOMMO</name>
<dbReference type="Pfam" id="PF05380">
    <property type="entry name" value="Peptidase_A17"/>
    <property type="match status" value="1"/>
</dbReference>
<accession>A0A8R2R3S3</accession>
<dbReference type="Proteomes" id="UP000005204">
    <property type="component" value="Unassembled WGS sequence"/>
</dbReference>
<reference evidence="4" key="2">
    <citation type="submission" date="2022-06" db="UniProtKB">
        <authorList>
            <consortium name="EnsemblMetazoa"/>
        </authorList>
    </citation>
    <scope>IDENTIFICATION</scope>
    <source>
        <strain evidence="4">p50T (Dazao)</strain>
    </source>
</reference>
<evidence type="ECO:0000256" key="1">
    <source>
        <dbReference type="SAM" id="MobiDB-lite"/>
    </source>
</evidence>
<feature type="domain" description="DUF5641" evidence="3">
    <location>
        <begin position="868"/>
        <end position="952"/>
    </location>
</feature>
<proteinExistence type="predicted"/>
<dbReference type="GeneID" id="119630462"/>
<dbReference type="InterPro" id="IPR043502">
    <property type="entry name" value="DNA/RNA_pol_sf"/>
</dbReference>
<sequence>MVDQSTIPLADQRYHTPAPIDLLLGSDILGQVLDGTKVSLGPGRPIAFGTIFDFALLGPIHDLYTAPVSKTESAHIVSAQPELEVSTHDIRKSLEKFWESEEPQLHVETTPLQDQFLNLEKKLQADPYLRVKYIDFMADYQKLGHMSPCHPSTFAHKPHFYIPHHGIFKSGSDKLRTVFDGSCKSSNGVSLNDCLHTGPALQQNIVDIILSFRTHPVVFSTDICMMFRNILIHPDQRRYQLILWRSSPDQPLLTYALNTVTYGLRSSPYHAIRTLIQLADDEGHRYPAAAQVLRKSIFVDDILTGHDSVVKAQALQNDLINLLALGGFQLSKWTSNCPQLLERFPDDQCDMPKDFDISPDSNSIKVLGIQWIPQSDELTYRISLPSIKQITKRSILSTVASLYDPNGWVTPVIFRAKLLLQKLWLLKLEWDEHTPVEVQTEWNRISQDLPQLSTLRLPRLICTNKLKSTYSLHGFADASEAGFAAVIYLHELDEHRCVNVYLVIAKSRVAPVKNRLTIPKMELSAASLLTQLMIRVSTRLLSHITIKQHICWSDSTIVLAWLNPPPHRLQVFEANRVAKITSNPITSTWKHVPTNLNPADCASRGMSAQSLSAHDLWWSPSWLKEPPDTWPKMPPALGHHALPGLKPKKVPAHIAVPDLDLDLLTRFSSLDKLVGVTACIKRFIFNCRHNSTDRRSGPLTVGERRDALLFWVRSVQHNEFAEDIYRLQAGKICTVRLQRLSPLMKDDLLRVGGRLTHAPIRYDAQHPLVLPSSSPLVDLIIDHYHRINCHPGANTLHAILRQQFWILSARRVIRHRVYKCIRCFRYRAQARAPLMADLPADRVTPQPVFSQVSTDFAARFSLNLVLYLIQALSQRFWTLWTKSYLHTLQTRSKWLSTSSPPQVGELVLIKEDNQPPLQWKLGRIIRTLPGKDGVIRVVDLDTKHGSLRRPVFNYNNVPGIYEVRELLCMPGAIIKAWRGRRDPVQWHRCQQFRHSSHNCHGPVACERCGEYHLARKCQRPLEAPPTCANCGNVHTANNSNCPVYREELRNRKLSTVERTATTPAATNASKKVNARGSLMVAANQPKKYLGTNKPKRRKRSRRDGSRPQEKPTNNVAATDSDDSQNYYGHRSTRWY</sequence>
<protein>
    <submittedName>
        <fullName evidence="4">Uncharacterized protein</fullName>
    </submittedName>
</protein>